<dbReference type="GO" id="GO:0005248">
    <property type="term" value="F:voltage-gated sodium channel activity"/>
    <property type="evidence" value="ECO:0007669"/>
    <property type="project" value="TreeGrafter"/>
</dbReference>
<dbReference type="Gene3D" id="1.10.287.70">
    <property type="match status" value="3"/>
</dbReference>
<keyword evidence="6 12" id="KW-1133">Transmembrane helix</keyword>
<evidence type="ECO:0000256" key="8">
    <source>
        <dbReference type="ARBA" id="ARBA00023136"/>
    </source>
</evidence>
<dbReference type="InterPro" id="IPR043203">
    <property type="entry name" value="VGCC_Ca_Na"/>
</dbReference>
<feature type="transmembrane region" description="Helical" evidence="12">
    <location>
        <begin position="97"/>
        <end position="128"/>
    </location>
</feature>
<evidence type="ECO:0000313" key="15">
    <source>
        <dbReference type="Proteomes" id="UP000236333"/>
    </source>
</evidence>
<evidence type="ECO:0000256" key="11">
    <source>
        <dbReference type="SAM" id="MobiDB-lite"/>
    </source>
</evidence>
<dbReference type="SUPFAM" id="SSF81324">
    <property type="entry name" value="Voltage-gated potassium channels"/>
    <property type="match status" value="3"/>
</dbReference>
<evidence type="ECO:0000256" key="4">
    <source>
        <dbReference type="ARBA" id="ARBA00022737"/>
    </source>
</evidence>
<evidence type="ECO:0000259" key="13">
    <source>
        <dbReference type="Pfam" id="PF00520"/>
    </source>
</evidence>
<keyword evidence="4" id="KW-0677">Repeat</keyword>
<dbReference type="InterPro" id="IPR027359">
    <property type="entry name" value="Volt_channel_dom_sf"/>
</dbReference>
<feature type="transmembrane region" description="Helical" evidence="12">
    <location>
        <begin position="393"/>
        <end position="411"/>
    </location>
</feature>
<sequence>MSSNRLGFVDTPLGGSLEKLEYVWVAIFAMEALLKIVAMGFLLHPGAYLRDGWNIVDFIVVLLGFVDLFTSGNLTALRTVRVLRPLRAITHMRGMRVLVTTLIQSGPMLLDVLILCAFTFFIFGLVAVQLFAGSLRYRCAAPDFTSASTLPDGNGLLVYQNVSYVVVDDDVVCSGPMASDLVWYDDGGSPIAHHGARGAGHVCPSGTYCSFAGNPNYGMTSFDHILWAWLTIFQCITQESWTDVLYYTSDAVTWWVWPFFVALVVFGSFYMVNLALAVLFVQFNTDNHAEEQGSDPLSRTGSMASSRGTRNQQHTDGDGSDHGSEDASEAGGSGKPMDLTQEGKWRSDKLRKLTHTKSSLPLQHTSLPPDEIAAMHTFRRAIYGVASSKRQEYLTAGLIIVNTVVMCINWFRMPASVEAATNYINYALTIYFLVELLIKLTAFGFRKYFSDGMNIFDSLVVAISMTELLLDLIPTVSGVGPLSVLRTFRLLRIFRLARSWKELHMIIRAMFKSITSTSYLLLLIVLFMFIAALMGMQLFGYKFMFCDYVEGASPICPLGMRVWGDCPNHFHCFLPCTADEYGSWIAAPGSRFGNQAFCERFCVTSAAAAAADVHAAGSDCEYQAMVGKSDVPRAQFDNLFWGLYSLFQLLTTENWNQIMYDGMRSTTPWAALYFVAVLIIGTYLIFNLFIAILLDNFSGTFNDSTQTEDASEYGERTGVLSQCPSNSSSDSGESMRTDISAGPGDDGNGFAHDDTTYLDAGFMHPLRVSTIAVQQPLASPREPQWGAAGLGVRWAEAGYPSLGPERAVSHPPHGSGAWDIYQPVSSPGAQRVMEGLDSPSVMNLPKGQGRKVMPVDANGRPATAEQWPASTCPHPVSALEGKMGAGDPGQARVEPVPAGNEGASSRRAMFAAVHAEGDKGVGVSLQRSLKGAMSSLKSIKGVEPNEHLVKHIRGTSLLLFSPDHWVRWNAARLVHHSYFEAVILYLIVASSIMLALDTPSLDPDSQLGTSIRIMDYIFTGAFALEALLKIVTFGFAFTGKHAYIRNGWNVLDFLIVLVGFALIGVQLSGAHADNIQMLRVLRTLRALRPLRAASQYPGLKVVVNALFAVLPAMANVALVCLLFYLIFAILAVNLFKGQLYNCIDTDTGERLDPFYVLPPGRALTREWCEPGTVMVNTSSYYAELPEYVVNTA</sequence>
<keyword evidence="5" id="KW-0851">Voltage-gated channel</keyword>
<evidence type="ECO:0000256" key="10">
    <source>
        <dbReference type="ARBA" id="ARBA00023303"/>
    </source>
</evidence>
<keyword evidence="15" id="KW-1185">Reference proteome</keyword>
<dbReference type="InterPro" id="IPR005821">
    <property type="entry name" value="Ion_trans_dom"/>
</dbReference>
<evidence type="ECO:0000256" key="6">
    <source>
        <dbReference type="ARBA" id="ARBA00022989"/>
    </source>
</evidence>
<evidence type="ECO:0000256" key="12">
    <source>
        <dbReference type="SAM" id="Phobius"/>
    </source>
</evidence>
<dbReference type="Proteomes" id="UP000236333">
    <property type="component" value="Unassembled WGS sequence"/>
</dbReference>
<comment type="subcellular location">
    <subcellularLocation>
        <location evidence="1">Membrane</location>
        <topology evidence="1">Multi-pass membrane protein</topology>
    </subcellularLocation>
</comment>
<feature type="transmembrane region" description="Helical" evidence="12">
    <location>
        <begin position="455"/>
        <end position="473"/>
    </location>
</feature>
<dbReference type="EMBL" id="PGGS01000144">
    <property type="protein sequence ID" value="PNH08113.1"/>
    <property type="molecule type" value="Genomic_DNA"/>
</dbReference>
<feature type="region of interest" description="Disordered" evidence="11">
    <location>
        <begin position="289"/>
        <end position="341"/>
    </location>
</feature>
<organism evidence="14 15">
    <name type="scientific">Tetrabaena socialis</name>
    <dbReference type="NCBI Taxonomy" id="47790"/>
    <lineage>
        <taxon>Eukaryota</taxon>
        <taxon>Viridiplantae</taxon>
        <taxon>Chlorophyta</taxon>
        <taxon>core chlorophytes</taxon>
        <taxon>Chlorophyceae</taxon>
        <taxon>CS clade</taxon>
        <taxon>Chlamydomonadales</taxon>
        <taxon>Tetrabaenaceae</taxon>
        <taxon>Tetrabaena</taxon>
    </lineage>
</organism>
<feature type="region of interest" description="Disordered" evidence="11">
    <location>
        <begin position="882"/>
        <end position="901"/>
    </location>
</feature>
<protein>
    <submittedName>
        <fullName evidence="14">Sodium channel protein type 4 subunit alpha</fullName>
    </submittedName>
</protein>
<accession>A0A2J8A6J9</accession>
<feature type="transmembrane region" description="Helical" evidence="12">
    <location>
        <begin position="670"/>
        <end position="694"/>
    </location>
</feature>
<feature type="transmembrane region" description="Helical" evidence="12">
    <location>
        <begin position="21"/>
        <end position="43"/>
    </location>
</feature>
<evidence type="ECO:0000256" key="9">
    <source>
        <dbReference type="ARBA" id="ARBA00023180"/>
    </source>
</evidence>
<feature type="compositionally biased region" description="Polar residues" evidence="11">
    <location>
        <begin position="719"/>
        <end position="734"/>
    </location>
</feature>
<dbReference type="OrthoDB" id="416585at2759"/>
<feature type="transmembrane region" description="Helical" evidence="12">
    <location>
        <begin position="55"/>
        <end position="76"/>
    </location>
</feature>
<proteinExistence type="predicted"/>
<feature type="domain" description="Ion transport" evidence="13">
    <location>
        <begin position="392"/>
        <end position="699"/>
    </location>
</feature>
<comment type="caution">
    <text evidence="14">The sequence shown here is derived from an EMBL/GenBank/DDBJ whole genome shotgun (WGS) entry which is preliminary data.</text>
</comment>
<name>A0A2J8A6J9_9CHLO</name>
<evidence type="ECO:0000256" key="5">
    <source>
        <dbReference type="ARBA" id="ARBA00022882"/>
    </source>
</evidence>
<reference evidence="14 15" key="1">
    <citation type="journal article" date="2017" name="Mol. Biol. Evol.">
        <title>The 4-celled Tetrabaena socialis nuclear genome reveals the essential components for genetic control of cell number at the origin of multicellularity in the volvocine lineage.</title>
        <authorList>
            <person name="Featherston J."/>
            <person name="Arakaki Y."/>
            <person name="Hanschen E.R."/>
            <person name="Ferris P.J."/>
            <person name="Michod R.E."/>
            <person name="Olson B.J.S.C."/>
            <person name="Nozaki H."/>
            <person name="Durand P.M."/>
        </authorList>
    </citation>
    <scope>NUCLEOTIDE SEQUENCE [LARGE SCALE GENOMIC DNA]</scope>
    <source>
        <strain evidence="14 15">NIES-571</strain>
    </source>
</reference>
<evidence type="ECO:0000256" key="7">
    <source>
        <dbReference type="ARBA" id="ARBA00023065"/>
    </source>
</evidence>
<feature type="transmembrane region" description="Helical" evidence="12">
    <location>
        <begin position="255"/>
        <end position="281"/>
    </location>
</feature>
<evidence type="ECO:0000256" key="3">
    <source>
        <dbReference type="ARBA" id="ARBA00022692"/>
    </source>
</evidence>
<feature type="region of interest" description="Disordered" evidence="11">
    <location>
        <begin position="705"/>
        <end position="752"/>
    </location>
</feature>
<feature type="transmembrane region" description="Helical" evidence="12">
    <location>
        <begin position="1016"/>
        <end position="1038"/>
    </location>
</feature>
<feature type="transmembrane region" description="Helical" evidence="12">
    <location>
        <begin position="518"/>
        <end position="539"/>
    </location>
</feature>
<dbReference type="Pfam" id="PF00520">
    <property type="entry name" value="Ion_trans"/>
    <property type="match status" value="3"/>
</dbReference>
<dbReference type="GO" id="GO:0001518">
    <property type="term" value="C:voltage-gated sodium channel complex"/>
    <property type="evidence" value="ECO:0007669"/>
    <property type="project" value="TreeGrafter"/>
</dbReference>
<evidence type="ECO:0000313" key="14">
    <source>
        <dbReference type="EMBL" id="PNH08113.1"/>
    </source>
</evidence>
<evidence type="ECO:0000256" key="2">
    <source>
        <dbReference type="ARBA" id="ARBA00022448"/>
    </source>
</evidence>
<keyword evidence="8 12" id="KW-0472">Membrane</keyword>
<dbReference type="FunFam" id="1.20.120.350:FF:000009">
    <property type="entry name" value="Voltage-dependent T-type calcium channel subunit alpha"/>
    <property type="match status" value="1"/>
</dbReference>
<dbReference type="FunFam" id="1.20.120.350:FF:000068">
    <property type="entry name" value="Sodium channel protein"/>
    <property type="match status" value="1"/>
</dbReference>
<keyword evidence="2" id="KW-0813">Transport</keyword>
<feature type="transmembrane region" description="Helical" evidence="12">
    <location>
        <begin position="977"/>
        <end position="996"/>
    </location>
</feature>
<keyword evidence="3 12" id="KW-0812">Transmembrane</keyword>
<keyword evidence="10 14" id="KW-0407">Ion channel</keyword>
<dbReference type="PANTHER" id="PTHR10037">
    <property type="entry name" value="VOLTAGE-GATED CATION CHANNEL CALCIUM AND SODIUM"/>
    <property type="match status" value="1"/>
</dbReference>
<keyword evidence="9" id="KW-0325">Glycoprotein</keyword>
<feature type="domain" description="Ion transport" evidence="13">
    <location>
        <begin position="976"/>
        <end position="1180"/>
    </location>
</feature>
<feature type="transmembrane region" description="Helical" evidence="12">
    <location>
        <begin position="423"/>
        <end position="443"/>
    </location>
</feature>
<feature type="transmembrane region" description="Helical" evidence="12">
    <location>
        <begin position="1105"/>
        <end position="1132"/>
    </location>
</feature>
<dbReference type="Gene3D" id="1.20.120.350">
    <property type="entry name" value="Voltage-gated potassium channels. Chain C"/>
    <property type="match status" value="3"/>
</dbReference>
<keyword evidence="7" id="KW-0406">Ion transport</keyword>
<dbReference type="AlphaFoldDB" id="A0A2J8A6J9"/>
<evidence type="ECO:0000256" key="1">
    <source>
        <dbReference type="ARBA" id="ARBA00004141"/>
    </source>
</evidence>
<feature type="compositionally biased region" description="Polar residues" evidence="11">
    <location>
        <begin position="295"/>
        <end position="312"/>
    </location>
</feature>
<gene>
    <name evidence="14" type="ORF">TSOC_005351</name>
</gene>
<feature type="compositionally biased region" description="Basic and acidic residues" evidence="11">
    <location>
        <begin position="313"/>
        <end position="325"/>
    </location>
</feature>
<feature type="domain" description="Ion transport" evidence="13">
    <location>
        <begin position="16"/>
        <end position="289"/>
    </location>
</feature>
<dbReference type="PANTHER" id="PTHR10037:SF62">
    <property type="entry name" value="SODIUM CHANNEL PROTEIN 60E"/>
    <property type="match status" value="1"/>
</dbReference>
<feature type="transmembrane region" description="Helical" evidence="12">
    <location>
        <begin position="1050"/>
        <end position="1069"/>
    </location>
</feature>